<name>A0A2D2DQP3_9BURK</name>
<dbReference type="SUPFAM" id="SSF52151">
    <property type="entry name" value="FabD/lysophospholipase-like"/>
    <property type="match status" value="1"/>
</dbReference>
<dbReference type="KEGG" id="mass:CR152_24355"/>
<dbReference type="AlphaFoldDB" id="A0A2D2DQP3"/>
<organism evidence="2 3">
    <name type="scientific">Massilia violaceinigra</name>
    <dbReference type="NCBI Taxonomy" id="2045208"/>
    <lineage>
        <taxon>Bacteria</taxon>
        <taxon>Pseudomonadati</taxon>
        <taxon>Pseudomonadota</taxon>
        <taxon>Betaproteobacteria</taxon>
        <taxon>Burkholderiales</taxon>
        <taxon>Oxalobacteraceae</taxon>
        <taxon>Telluria group</taxon>
        <taxon>Massilia</taxon>
    </lineage>
</organism>
<dbReference type="Gene3D" id="3.40.366.10">
    <property type="entry name" value="Malonyl-Coenzyme A Acyl Carrier Protein, domain 2"/>
    <property type="match status" value="1"/>
</dbReference>
<dbReference type="GO" id="GO:0004314">
    <property type="term" value="F:[acyl-carrier-protein] S-malonyltransferase activity"/>
    <property type="evidence" value="ECO:0007669"/>
    <property type="project" value="TreeGrafter"/>
</dbReference>
<dbReference type="GO" id="GO:0005829">
    <property type="term" value="C:cytosol"/>
    <property type="evidence" value="ECO:0007669"/>
    <property type="project" value="TreeGrafter"/>
</dbReference>
<dbReference type="GO" id="GO:0006633">
    <property type="term" value="P:fatty acid biosynthetic process"/>
    <property type="evidence" value="ECO:0007669"/>
    <property type="project" value="TreeGrafter"/>
</dbReference>
<dbReference type="Pfam" id="PF00698">
    <property type="entry name" value="Acyl_transf_1"/>
    <property type="match status" value="1"/>
</dbReference>
<feature type="domain" description="Malonyl-CoA:ACP transacylase (MAT)" evidence="1">
    <location>
        <begin position="8"/>
        <end position="297"/>
    </location>
</feature>
<evidence type="ECO:0000259" key="1">
    <source>
        <dbReference type="SMART" id="SM00827"/>
    </source>
</evidence>
<dbReference type="Proteomes" id="UP000229897">
    <property type="component" value="Chromosome"/>
</dbReference>
<dbReference type="InterPro" id="IPR050858">
    <property type="entry name" value="Mal-CoA-ACP_Trans/PKS_FabD"/>
</dbReference>
<protein>
    <submittedName>
        <fullName evidence="2">Malonyl CoA-ACP transacylase</fullName>
    </submittedName>
</protein>
<gene>
    <name evidence="2" type="ORF">CR152_24355</name>
</gene>
<accession>A0A2D2DQP3</accession>
<dbReference type="Gene3D" id="3.30.70.250">
    <property type="entry name" value="Malonyl-CoA ACP transacylase, ACP-binding"/>
    <property type="match status" value="1"/>
</dbReference>
<dbReference type="SUPFAM" id="SSF55048">
    <property type="entry name" value="Probable ACP-binding domain of malonyl-CoA ACP transacylase"/>
    <property type="match status" value="1"/>
</dbReference>
<reference evidence="2" key="1">
    <citation type="submission" date="2017-10" db="EMBL/GenBank/DDBJ databases">
        <title>Massilia psychrophilum sp. nov., a novel purple-pigmented bacterium isolated from Tianshan glacier, Xinjiang Municipality, China.</title>
        <authorList>
            <person name="Wang H."/>
        </authorList>
    </citation>
    <scope>NUCLEOTIDE SEQUENCE [LARGE SCALE GENOMIC DNA]</scope>
    <source>
        <strain evidence="2">B2</strain>
    </source>
</reference>
<evidence type="ECO:0000313" key="3">
    <source>
        <dbReference type="Proteomes" id="UP000229897"/>
    </source>
</evidence>
<dbReference type="SMART" id="SM00827">
    <property type="entry name" value="PKS_AT"/>
    <property type="match status" value="1"/>
</dbReference>
<dbReference type="RefSeq" id="WP_099879342.1">
    <property type="nucleotide sequence ID" value="NZ_CP024608.1"/>
</dbReference>
<dbReference type="PANTHER" id="PTHR42681:SF6">
    <property type="entry name" value="BLL0263 PROTEIN"/>
    <property type="match status" value="1"/>
</dbReference>
<dbReference type="InterPro" id="IPR016035">
    <property type="entry name" value="Acyl_Trfase/lysoPLipase"/>
</dbReference>
<keyword evidence="3" id="KW-1185">Reference proteome</keyword>
<dbReference type="InterPro" id="IPR014043">
    <property type="entry name" value="Acyl_transferase_dom"/>
</dbReference>
<evidence type="ECO:0000313" key="2">
    <source>
        <dbReference type="EMBL" id="ATQ77299.1"/>
    </source>
</evidence>
<dbReference type="EMBL" id="CP024608">
    <property type="protein sequence ID" value="ATQ77299.1"/>
    <property type="molecule type" value="Genomic_DNA"/>
</dbReference>
<dbReference type="InterPro" id="IPR001227">
    <property type="entry name" value="Ac_transferase_dom_sf"/>
</dbReference>
<dbReference type="PANTHER" id="PTHR42681">
    <property type="entry name" value="MALONYL-COA-ACYL CARRIER PROTEIN TRANSACYLASE, MITOCHONDRIAL"/>
    <property type="match status" value="1"/>
</dbReference>
<sequence length="298" mass="30472">MTRGLLIMCPGQGGQHAGMFDLARTDPKAAALLDQTGITPDTATLFDNAVAQPSIVACTLAVWEALRAHLPAPMLAAGYSIGEVAAWSVAGAIAPSDAIALSRIRATAMDHAARVGPPHAMAAISALGIGKAGAIAARHGYEIAIINDVDACIAGGSEDNLAALGESVSAEGAKLQRLPVAVASHTSLMAPARRAFDAALAALRFAAPACPVLGGVNALALRTQNEALDALSRQLVQTIRWSDCMDAAVEAGATVALELGPGAALARMMQARHPHIACRSVADFRSIEGVAAWVARQE</sequence>
<dbReference type="OrthoDB" id="9808564at2"/>
<dbReference type="InterPro" id="IPR016036">
    <property type="entry name" value="Malonyl_transacylase_ACP-bd"/>
</dbReference>
<proteinExistence type="predicted"/>